<dbReference type="Proteomes" id="UP001221898">
    <property type="component" value="Unassembled WGS sequence"/>
</dbReference>
<evidence type="ECO:0000256" key="1">
    <source>
        <dbReference type="SAM" id="MobiDB-lite"/>
    </source>
</evidence>
<feature type="domain" description="PH" evidence="2">
    <location>
        <begin position="7"/>
        <end position="107"/>
    </location>
</feature>
<dbReference type="InterPro" id="IPR011993">
    <property type="entry name" value="PH-like_dom_sf"/>
</dbReference>
<reference evidence="3" key="1">
    <citation type="journal article" date="2023" name="Science">
        <title>Genome structures resolve the early diversification of teleost fishes.</title>
        <authorList>
            <person name="Parey E."/>
            <person name="Louis A."/>
            <person name="Montfort J."/>
            <person name="Bouchez O."/>
            <person name="Roques C."/>
            <person name="Iampietro C."/>
            <person name="Lluch J."/>
            <person name="Castinel A."/>
            <person name="Donnadieu C."/>
            <person name="Desvignes T."/>
            <person name="Floi Bucao C."/>
            <person name="Jouanno E."/>
            <person name="Wen M."/>
            <person name="Mejri S."/>
            <person name="Dirks R."/>
            <person name="Jansen H."/>
            <person name="Henkel C."/>
            <person name="Chen W.J."/>
            <person name="Zahm M."/>
            <person name="Cabau C."/>
            <person name="Klopp C."/>
            <person name="Thompson A.W."/>
            <person name="Robinson-Rechavi M."/>
            <person name="Braasch I."/>
            <person name="Lecointre G."/>
            <person name="Bobe J."/>
            <person name="Postlethwait J.H."/>
            <person name="Berthelot C."/>
            <person name="Roest Crollius H."/>
            <person name="Guiguen Y."/>
        </authorList>
    </citation>
    <scope>NUCLEOTIDE SEQUENCE</scope>
    <source>
        <strain evidence="3">NC1722</strain>
    </source>
</reference>
<evidence type="ECO:0000259" key="2">
    <source>
        <dbReference type="PROSITE" id="PS50003"/>
    </source>
</evidence>
<dbReference type="AlphaFoldDB" id="A0AAD7SKB3"/>
<proteinExistence type="predicted"/>
<gene>
    <name evidence="3" type="ORF">AAFF_G00339950</name>
</gene>
<organism evidence="3 4">
    <name type="scientific">Aldrovandia affinis</name>
    <dbReference type="NCBI Taxonomy" id="143900"/>
    <lineage>
        <taxon>Eukaryota</taxon>
        <taxon>Metazoa</taxon>
        <taxon>Chordata</taxon>
        <taxon>Craniata</taxon>
        <taxon>Vertebrata</taxon>
        <taxon>Euteleostomi</taxon>
        <taxon>Actinopterygii</taxon>
        <taxon>Neopterygii</taxon>
        <taxon>Teleostei</taxon>
        <taxon>Notacanthiformes</taxon>
        <taxon>Halosauridae</taxon>
        <taxon>Aldrovandia</taxon>
    </lineage>
</organism>
<dbReference type="SMART" id="SM00233">
    <property type="entry name" value="PH"/>
    <property type="match status" value="1"/>
</dbReference>
<feature type="region of interest" description="Disordered" evidence="1">
    <location>
        <begin position="128"/>
        <end position="159"/>
    </location>
</feature>
<protein>
    <recommendedName>
        <fullName evidence="2">PH domain-containing protein</fullName>
    </recommendedName>
</protein>
<dbReference type="SUPFAM" id="SSF50729">
    <property type="entry name" value="PH domain-like"/>
    <property type="match status" value="1"/>
</dbReference>
<evidence type="ECO:0000313" key="3">
    <source>
        <dbReference type="EMBL" id="KAJ8404222.1"/>
    </source>
</evidence>
<dbReference type="EMBL" id="JAINUG010000054">
    <property type="protein sequence ID" value="KAJ8404222.1"/>
    <property type="molecule type" value="Genomic_DNA"/>
</dbReference>
<name>A0AAD7SKB3_9TELE</name>
<dbReference type="PROSITE" id="PS50003">
    <property type="entry name" value="PH_DOMAIN"/>
    <property type="match status" value="1"/>
</dbReference>
<dbReference type="InterPro" id="IPR001849">
    <property type="entry name" value="PH_domain"/>
</dbReference>
<feature type="compositionally biased region" description="Low complexity" evidence="1">
    <location>
        <begin position="129"/>
        <end position="141"/>
    </location>
</feature>
<dbReference type="Pfam" id="PF00169">
    <property type="entry name" value="PH"/>
    <property type="match status" value="1"/>
</dbReference>
<comment type="caution">
    <text evidence="3">The sequence shown here is derived from an EMBL/GenBank/DDBJ whole genome shotgun (WGS) entry which is preliminary data.</text>
</comment>
<dbReference type="CDD" id="cd00821">
    <property type="entry name" value="PH"/>
    <property type="match status" value="1"/>
</dbReference>
<dbReference type="Gene3D" id="2.30.29.30">
    <property type="entry name" value="Pleckstrin-homology domain (PH domain)/Phosphotyrosine-binding domain (PTB)"/>
    <property type="match status" value="1"/>
</dbReference>
<accession>A0AAD7SKB3</accession>
<evidence type="ECO:0000313" key="4">
    <source>
        <dbReference type="Proteomes" id="UP001221898"/>
    </source>
</evidence>
<keyword evidence="4" id="KW-1185">Reference proteome</keyword>
<sequence length="313" mass="34896">MSTGEDELVFESFLRKRKKRMKLKWVTYWFRLQNSTLCFFSKKNRSSLQLKGQYYMCMVESVREVQKAESKRYVFEISMKNGKRKLLAADTAELRQTWVSLLWRAMQSPGHEDADSACTCLEGAELRTSGRGSTRSSSGSESGRGGPESGGPTSELWDGSTLARDLHTSDTPPTATQNSPSLGYCLEFSAAASFDSGLWRSSLGLEEEEEGDEEGYYDTLPARTSQCLPLEEEDIYDVPLCNRRATDDELAGYGEMTESIYDVPSSLLRRISEQSIGDHSGGDWLPENGVVPDGDEARFRSGSVEWIKSIGEG</sequence>